<feature type="region of interest" description="Disordered" evidence="7">
    <location>
        <begin position="573"/>
        <end position="667"/>
    </location>
</feature>
<gene>
    <name evidence="9" type="ORF">TBRA_LOCUS9939</name>
</gene>
<dbReference type="InterPro" id="IPR001699">
    <property type="entry name" value="TF_T-box"/>
</dbReference>
<feature type="compositionally biased region" description="Basic and acidic residues" evidence="7">
    <location>
        <begin position="466"/>
        <end position="475"/>
    </location>
</feature>
<dbReference type="OrthoDB" id="7442607at2759"/>
<dbReference type="PROSITE" id="PS50252">
    <property type="entry name" value="TBOX_3"/>
    <property type="match status" value="1"/>
</dbReference>
<reference evidence="9 10" key="1">
    <citation type="submission" date="2020-02" db="EMBL/GenBank/DDBJ databases">
        <authorList>
            <person name="Ferguson B K."/>
        </authorList>
    </citation>
    <scope>NUCLEOTIDE SEQUENCE [LARGE SCALE GENOMIC DNA]</scope>
</reference>
<organism evidence="9 10">
    <name type="scientific">Trichogramma brassicae</name>
    <dbReference type="NCBI Taxonomy" id="86971"/>
    <lineage>
        <taxon>Eukaryota</taxon>
        <taxon>Metazoa</taxon>
        <taxon>Ecdysozoa</taxon>
        <taxon>Arthropoda</taxon>
        <taxon>Hexapoda</taxon>
        <taxon>Insecta</taxon>
        <taxon>Pterygota</taxon>
        <taxon>Neoptera</taxon>
        <taxon>Endopterygota</taxon>
        <taxon>Hymenoptera</taxon>
        <taxon>Apocrita</taxon>
        <taxon>Proctotrupomorpha</taxon>
        <taxon>Chalcidoidea</taxon>
        <taxon>Trichogrammatidae</taxon>
        <taxon>Trichogramma</taxon>
    </lineage>
</organism>
<dbReference type="InterPro" id="IPR018186">
    <property type="entry name" value="TF_T-box_CS"/>
</dbReference>
<dbReference type="SUPFAM" id="SSF49417">
    <property type="entry name" value="p53-like transcription factors"/>
    <property type="match status" value="1"/>
</dbReference>
<dbReference type="PROSITE" id="PS01283">
    <property type="entry name" value="TBOX_1"/>
    <property type="match status" value="1"/>
</dbReference>
<name>A0A6H5ITS2_9HYME</name>
<dbReference type="PANTHER" id="PTHR11267:SF190">
    <property type="entry name" value="T-BOX TRANSCRIPTION FACTOR TBX20"/>
    <property type="match status" value="1"/>
</dbReference>
<evidence type="ECO:0000313" key="9">
    <source>
        <dbReference type="EMBL" id="CAB0038148.1"/>
    </source>
</evidence>
<dbReference type="Pfam" id="PF00907">
    <property type="entry name" value="T-box"/>
    <property type="match status" value="1"/>
</dbReference>
<proteinExistence type="predicted"/>
<dbReference type="Proteomes" id="UP000479190">
    <property type="component" value="Unassembled WGS sequence"/>
</dbReference>
<keyword evidence="5 6" id="KW-0539">Nucleus</keyword>
<evidence type="ECO:0000256" key="6">
    <source>
        <dbReference type="PROSITE-ProRule" id="PRU00201"/>
    </source>
</evidence>
<feature type="region of interest" description="Disordered" evidence="7">
    <location>
        <begin position="309"/>
        <end position="340"/>
    </location>
</feature>
<protein>
    <recommendedName>
        <fullName evidence="8">T-box domain-containing protein</fullName>
    </recommendedName>
</protein>
<dbReference type="GO" id="GO:0007507">
    <property type="term" value="P:heart development"/>
    <property type="evidence" value="ECO:0007669"/>
    <property type="project" value="TreeGrafter"/>
</dbReference>
<dbReference type="EMBL" id="CADCXV010000894">
    <property type="protein sequence ID" value="CAB0038148.1"/>
    <property type="molecule type" value="Genomic_DNA"/>
</dbReference>
<feature type="region of interest" description="Disordered" evidence="7">
    <location>
        <begin position="229"/>
        <end position="253"/>
    </location>
</feature>
<feature type="non-terminal residue" evidence="9">
    <location>
        <position position="1"/>
    </location>
</feature>
<evidence type="ECO:0000313" key="10">
    <source>
        <dbReference type="Proteomes" id="UP000479190"/>
    </source>
</evidence>
<dbReference type="FunFam" id="2.60.40.820:FF:000008">
    <property type="entry name" value="T-box transcription factor TBX20"/>
    <property type="match status" value="1"/>
</dbReference>
<dbReference type="GO" id="GO:0000978">
    <property type="term" value="F:RNA polymerase II cis-regulatory region sequence-specific DNA binding"/>
    <property type="evidence" value="ECO:0007669"/>
    <property type="project" value="InterPro"/>
</dbReference>
<evidence type="ECO:0000259" key="8">
    <source>
        <dbReference type="PROSITE" id="PS50252"/>
    </source>
</evidence>
<feature type="compositionally biased region" description="Acidic residues" evidence="7">
    <location>
        <begin position="642"/>
        <end position="651"/>
    </location>
</feature>
<evidence type="ECO:0000256" key="1">
    <source>
        <dbReference type="ARBA" id="ARBA00004123"/>
    </source>
</evidence>
<dbReference type="AlphaFoldDB" id="A0A6H5ITS2"/>
<feature type="compositionally biased region" description="Basic and acidic residues" evidence="7">
    <location>
        <begin position="234"/>
        <end position="253"/>
    </location>
</feature>
<comment type="caution">
    <text evidence="6">Lacks conserved residue(s) required for the propagation of feature annotation.</text>
</comment>
<dbReference type="GO" id="GO:0000785">
    <property type="term" value="C:chromatin"/>
    <property type="evidence" value="ECO:0007669"/>
    <property type="project" value="TreeGrafter"/>
</dbReference>
<dbReference type="InterPro" id="IPR008967">
    <property type="entry name" value="p53-like_TF_DNA-bd_sf"/>
</dbReference>
<dbReference type="GO" id="GO:0045893">
    <property type="term" value="P:positive regulation of DNA-templated transcription"/>
    <property type="evidence" value="ECO:0007669"/>
    <property type="project" value="InterPro"/>
</dbReference>
<feature type="region of interest" description="Disordered" evidence="7">
    <location>
        <begin position="529"/>
        <end position="550"/>
    </location>
</feature>
<keyword evidence="10" id="KW-1185">Reference proteome</keyword>
<evidence type="ECO:0000256" key="2">
    <source>
        <dbReference type="ARBA" id="ARBA00023015"/>
    </source>
</evidence>
<feature type="region of interest" description="Disordered" evidence="7">
    <location>
        <begin position="419"/>
        <end position="480"/>
    </location>
</feature>
<dbReference type="GO" id="GO:0001708">
    <property type="term" value="P:cell fate specification"/>
    <property type="evidence" value="ECO:0007669"/>
    <property type="project" value="TreeGrafter"/>
</dbReference>
<keyword evidence="2" id="KW-0805">Transcription regulation</keyword>
<dbReference type="CDD" id="cd20193">
    <property type="entry name" value="T-box_TBX20-like"/>
    <property type="match status" value="1"/>
</dbReference>
<dbReference type="PANTHER" id="PTHR11267">
    <property type="entry name" value="T-BOX PROTEIN-RELATED"/>
    <property type="match status" value="1"/>
</dbReference>
<keyword evidence="3 6" id="KW-0238">DNA-binding</keyword>
<dbReference type="GO" id="GO:0000981">
    <property type="term" value="F:DNA-binding transcription factor activity, RNA polymerase II-specific"/>
    <property type="evidence" value="ECO:0007669"/>
    <property type="project" value="TreeGrafter"/>
</dbReference>
<feature type="compositionally biased region" description="Basic residues" evidence="7">
    <location>
        <begin position="425"/>
        <end position="438"/>
    </location>
</feature>
<dbReference type="Gene3D" id="2.60.40.820">
    <property type="entry name" value="Transcription factor, T-box"/>
    <property type="match status" value="1"/>
</dbReference>
<dbReference type="PRINTS" id="PR00937">
    <property type="entry name" value="TBOX"/>
</dbReference>
<dbReference type="GO" id="GO:0005634">
    <property type="term" value="C:nucleus"/>
    <property type="evidence" value="ECO:0007669"/>
    <property type="project" value="UniProtKB-SubCell"/>
</dbReference>
<sequence length="884" mass="101194">HDNHKEKKNWSSTSSTSYARERTQSGARARTRKFKWLVSSVTHSRAPNCSDSVAPAYSAINKHKLLPLHRKDWELLLLLPCLAEYTRLRGYTYEPSCTRTCTRTRENKIVRGERLKKAYNTSFGELLHIHTYYVRFSDAELPEVPCGSVGLRFAWRVYQRAQCQRKNEQDARVLSRRGKQKSLTDRIQIESFSLARATDRHHCYPVLRTCRQIQRCCWHSAEILARTSERRRRERESSEDERTAEKSKLSRGRRDDIADFVQRTPRLLRHVCARQLREMHIFSPHISAASPFDTKIYCFCVKKRGTKNKTTSMAKRRKRSRVKKGRRKHSSPTIQIQNKRKTQYKATLRFAIHAAYMRQSDALSSMTRLYNRTPAIARKISGKSRKKSGAVARRMMLLESRALAGRKQQLLVGTTTTTTASNASNHHHHHHHHHHRLHSLGLSAFGRPDRPRSRSLIVNNNNNNNNDHESSGLHVDDEDDVFADNNCGDDYSLQQRQNRRLMLKMQSSTSEATAAAVAAAASQQNNNLDVENHTDSSSASPSPNSSLLNNLNNNCSNRQCATDFSIAAIMARDTRQQQQQQLQSSATAPPIHNSSRESRSSRHHSVGGGKLHQHEREASTSSSRPSSQPQSQSQQQQQSSQDSEDEQETDETGSTSGKAPSPLNPLLQERSNCEELRHVICHLETKDLWDKFNELGTEMIITKTGRRMFPTCRVSFSGLRPDGRYAVLMDIVPVDEKRYRYAYHRSCWLVAGKADPPAPARLYVHPDSPFTGEQLRKQVVSFEKVKLTNNDMDKHGHLVLNSMHKYQPRIHLVKRSDSGGNSDPIEDLERELHKTFVFPEAIFTAVTAYQNQLITKLKIDSNPFAKGFRDSSRLTDFERLVYFT</sequence>
<feature type="domain" description="T-box" evidence="8">
    <location>
        <begin position="683"/>
        <end position="870"/>
    </location>
</feature>
<evidence type="ECO:0000256" key="7">
    <source>
        <dbReference type="SAM" id="MobiDB-lite"/>
    </source>
</evidence>
<feature type="region of interest" description="Disordered" evidence="7">
    <location>
        <begin position="1"/>
        <end position="26"/>
    </location>
</feature>
<comment type="subcellular location">
    <subcellularLocation>
        <location evidence="1 6">Nucleus</location>
    </subcellularLocation>
</comment>
<feature type="compositionally biased region" description="Basic residues" evidence="7">
    <location>
        <begin position="314"/>
        <end position="330"/>
    </location>
</feature>
<feature type="compositionally biased region" description="Low complexity" evidence="7">
    <location>
        <begin position="619"/>
        <end position="641"/>
    </location>
</feature>
<evidence type="ECO:0000256" key="3">
    <source>
        <dbReference type="ARBA" id="ARBA00023125"/>
    </source>
</evidence>
<feature type="compositionally biased region" description="Low complexity" evidence="7">
    <location>
        <begin position="536"/>
        <end position="550"/>
    </location>
</feature>
<dbReference type="InterPro" id="IPR036960">
    <property type="entry name" value="T-box_sf"/>
</dbReference>
<keyword evidence="4" id="KW-0804">Transcription</keyword>
<dbReference type="InterPro" id="IPR046360">
    <property type="entry name" value="T-box_DNA-bd"/>
</dbReference>
<evidence type="ECO:0000256" key="4">
    <source>
        <dbReference type="ARBA" id="ARBA00023163"/>
    </source>
</evidence>
<evidence type="ECO:0000256" key="5">
    <source>
        <dbReference type="ARBA" id="ARBA00023242"/>
    </source>
</evidence>
<dbReference type="SMART" id="SM00425">
    <property type="entry name" value="TBOX"/>
    <property type="match status" value="1"/>
</dbReference>
<accession>A0A6H5ITS2</accession>